<dbReference type="InterPro" id="IPR018873">
    <property type="entry name" value="KilA-N_DNA-bd_domain"/>
</dbReference>
<sequence length="349" mass="39951">MAEDKKKEIDVAVIEVTEEYLKEKLYKIRGKRVLLDADLAEIYGYDTKGFNRQVKNNIEKFDEDFMFELTDEELEDLRYKNCTANISSKSRYNPHVFTEQGLYMLMTVLKGPLAVKQSKALIRTFKKMKDYILENRDLIGQREILQLSMETANNRIEINKINSDMISLEKQISDVAEGLKDVVTKSELADMMNSFVSDDDEKWLMFNAKFSSADEVYESIYKQAKSSIYVVDNYIGLRTLVHLKNSPTGVNITLFSDNVGNNKLHNIEFTDFCKEYPSVKISMKKTGGIFHDRFIVLDYGTDDERVFLCGASSKDAGARITSIVEDYGISKYAPVIATLLKNPTLILPQ</sequence>
<dbReference type="OrthoDB" id="9816206at2"/>
<dbReference type="Proteomes" id="UP000095485">
    <property type="component" value="Unassembled WGS sequence"/>
</dbReference>
<organism evidence="2 4">
    <name type="scientific">Dorea longicatena</name>
    <dbReference type="NCBI Taxonomy" id="88431"/>
    <lineage>
        <taxon>Bacteria</taxon>
        <taxon>Bacillati</taxon>
        <taxon>Bacillota</taxon>
        <taxon>Clostridia</taxon>
        <taxon>Lachnospirales</taxon>
        <taxon>Lachnospiraceae</taxon>
        <taxon>Dorea</taxon>
    </lineage>
</organism>
<evidence type="ECO:0000313" key="5">
    <source>
        <dbReference type="Proteomes" id="UP000261285"/>
    </source>
</evidence>
<evidence type="ECO:0000313" key="4">
    <source>
        <dbReference type="Proteomes" id="UP000095485"/>
    </source>
</evidence>
<dbReference type="EMBL" id="QSVN01000015">
    <property type="protein sequence ID" value="RGO30800.1"/>
    <property type="molecule type" value="Genomic_DNA"/>
</dbReference>
<dbReference type="EMBL" id="CZAY01000017">
    <property type="protein sequence ID" value="CUP89720.1"/>
    <property type="molecule type" value="Genomic_DNA"/>
</dbReference>
<reference evidence="3 5" key="2">
    <citation type="submission" date="2018-08" db="EMBL/GenBank/DDBJ databases">
        <title>A genome reference for cultivated species of the human gut microbiota.</title>
        <authorList>
            <person name="Zou Y."/>
            <person name="Xue W."/>
            <person name="Luo G."/>
        </authorList>
    </citation>
    <scope>NUCLEOTIDE SEQUENCE [LARGE SCALE GENOMIC DNA]</scope>
    <source>
        <strain evidence="3 5">OM02-16</strain>
    </source>
</reference>
<evidence type="ECO:0000313" key="2">
    <source>
        <dbReference type="EMBL" id="CUP89720.1"/>
    </source>
</evidence>
<feature type="domain" description="KilA-N DNA-binding" evidence="1">
    <location>
        <begin position="24"/>
        <end position="108"/>
    </location>
</feature>
<evidence type="ECO:0000313" key="3">
    <source>
        <dbReference type="EMBL" id="RGO30800.1"/>
    </source>
</evidence>
<evidence type="ECO:0000259" key="1">
    <source>
        <dbReference type="Pfam" id="PF10543"/>
    </source>
</evidence>
<proteinExistence type="predicted"/>
<accession>A0A174S3K3</accession>
<gene>
    <name evidence="3" type="ORF">DXB16_11585</name>
    <name evidence="2" type="ORF">ERS852526_02245</name>
</gene>
<protein>
    <submittedName>
        <fullName evidence="2 3">ORF6N domain</fullName>
    </submittedName>
</protein>
<name>A0A174S3K3_9FIRM</name>
<dbReference type="AlphaFoldDB" id="A0A174S3K3"/>
<dbReference type="RefSeq" id="WP_055283867.1">
    <property type="nucleotide sequence ID" value="NZ_CABMEZ010000015.1"/>
</dbReference>
<reference evidence="2 4" key="1">
    <citation type="submission" date="2015-09" db="EMBL/GenBank/DDBJ databases">
        <authorList>
            <consortium name="Pathogen Informatics"/>
        </authorList>
    </citation>
    <scope>NUCLEOTIDE SEQUENCE [LARGE SCALE GENOMIC DNA]</scope>
    <source>
        <strain evidence="2 4">2789STDY5834914</strain>
    </source>
</reference>
<dbReference type="Pfam" id="PF10543">
    <property type="entry name" value="ORF6N"/>
    <property type="match status" value="1"/>
</dbReference>
<dbReference type="GeneID" id="96229527"/>
<dbReference type="Proteomes" id="UP000261285">
    <property type="component" value="Unassembled WGS sequence"/>
</dbReference>